<sequence>MLHQRPPWVREEPATRGKRLRPSHRPSATKGTMLVQQCSISLALQTREAKVAVVPPKKTGEANRTKPNVANKRGGGASKAIGEKPLIFGQRPTKETGARFGHYCVRKARKERQTTAGTRPIMAEERKVVCRICSDLNLIYYKISSKRHLTELSFNPNRITAPLSQEKPKTVAV</sequence>
<feature type="region of interest" description="Disordered" evidence="1">
    <location>
        <begin position="1"/>
        <end position="32"/>
    </location>
</feature>
<comment type="caution">
    <text evidence="2">The sequence shown here is derived from an EMBL/GenBank/DDBJ whole genome shotgun (WGS) entry which is preliminary data.</text>
</comment>
<dbReference type="Proteomes" id="UP000593579">
    <property type="component" value="Unassembled WGS sequence"/>
</dbReference>
<dbReference type="AlphaFoldDB" id="A0A7J9BVW8"/>
<proteinExistence type="predicted"/>
<accession>A0A7J9BVW8</accession>
<dbReference type="OrthoDB" id="973178at2759"/>
<feature type="region of interest" description="Disordered" evidence="1">
    <location>
        <begin position="58"/>
        <end position="80"/>
    </location>
</feature>
<gene>
    <name evidence="2" type="ORF">Gogos_013452</name>
</gene>
<keyword evidence="3" id="KW-1185">Reference proteome</keyword>
<organism evidence="2 3">
    <name type="scientific">Gossypium gossypioides</name>
    <name type="common">Mexican cotton</name>
    <name type="synonym">Selera gossypioides</name>
    <dbReference type="NCBI Taxonomy" id="34282"/>
    <lineage>
        <taxon>Eukaryota</taxon>
        <taxon>Viridiplantae</taxon>
        <taxon>Streptophyta</taxon>
        <taxon>Embryophyta</taxon>
        <taxon>Tracheophyta</taxon>
        <taxon>Spermatophyta</taxon>
        <taxon>Magnoliopsida</taxon>
        <taxon>eudicotyledons</taxon>
        <taxon>Gunneridae</taxon>
        <taxon>Pentapetalae</taxon>
        <taxon>rosids</taxon>
        <taxon>malvids</taxon>
        <taxon>Malvales</taxon>
        <taxon>Malvaceae</taxon>
        <taxon>Malvoideae</taxon>
        <taxon>Gossypium</taxon>
    </lineage>
</organism>
<dbReference type="EMBL" id="JABEZY010000006">
    <property type="protein sequence ID" value="MBA0740235.1"/>
    <property type="molecule type" value="Genomic_DNA"/>
</dbReference>
<protein>
    <submittedName>
        <fullName evidence="2">Uncharacterized protein</fullName>
    </submittedName>
</protein>
<reference evidence="2 3" key="1">
    <citation type="journal article" date="2019" name="Genome Biol. Evol.">
        <title>Insights into the evolution of the New World diploid cottons (Gossypium, subgenus Houzingenia) based on genome sequencing.</title>
        <authorList>
            <person name="Grover C.E."/>
            <person name="Arick M.A. 2nd"/>
            <person name="Thrash A."/>
            <person name="Conover J.L."/>
            <person name="Sanders W.S."/>
            <person name="Peterson D.G."/>
            <person name="Frelichowski J.E."/>
            <person name="Scheffler J.A."/>
            <person name="Scheffler B.E."/>
            <person name="Wendel J.F."/>
        </authorList>
    </citation>
    <scope>NUCLEOTIDE SEQUENCE [LARGE SCALE GENOMIC DNA]</scope>
    <source>
        <strain evidence="2">5</strain>
        <tissue evidence="2">Leaf</tissue>
    </source>
</reference>
<evidence type="ECO:0000256" key="1">
    <source>
        <dbReference type="SAM" id="MobiDB-lite"/>
    </source>
</evidence>
<evidence type="ECO:0000313" key="2">
    <source>
        <dbReference type="EMBL" id="MBA0740235.1"/>
    </source>
</evidence>
<feature type="non-terminal residue" evidence="2">
    <location>
        <position position="173"/>
    </location>
</feature>
<name>A0A7J9BVW8_GOSGO</name>
<evidence type="ECO:0000313" key="3">
    <source>
        <dbReference type="Proteomes" id="UP000593579"/>
    </source>
</evidence>